<keyword evidence="6 8" id="KW-0472">Membrane</keyword>
<dbReference type="GO" id="GO:0050291">
    <property type="term" value="F:sphingosine N-acyltransferase activity"/>
    <property type="evidence" value="ECO:0007669"/>
    <property type="project" value="InterPro"/>
</dbReference>
<comment type="pathway">
    <text evidence="2">Lipid metabolism; sphingolipid metabolism.</text>
</comment>
<reference evidence="11" key="1">
    <citation type="submission" date="2025-08" db="UniProtKB">
        <authorList>
            <consortium name="Ensembl"/>
        </authorList>
    </citation>
    <scope>IDENTIFICATION</scope>
</reference>
<organism evidence="11 12">
    <name type="scientific">Neogobius melanostomus</name>
    <name type="common">round goby</name>
    <dbReference type="NCBI Taxonomy" id="47308"/>
    <lineage>
        <taxon>Eukaryota</taxon>
        <taxon>Metazoa</taxon>
        <taxon>Chordata</taxon>
        <taxon>Craniata</taxon>
        <taxon>Vertebrata</taxon>
        <taxon>Euteleostomi</taxon>
        <taxon>Actinopterygii</taxon>
        <taxon>Neopterygii</taxon>
        <taxon>Teleostei</taxon>
        <taxon>Neoteleostei</taxon>
        <taxon>Acanthomorphata</taxon>
        <taxon>Gobiaria</taxon>
        <taxon>Gobiiformes</taxon>
        <taxon>Gobioidei</taxon>
        <taxon>Gobiidae</taxon>
        <taxon>Benthophilinae</taxon>
        <taxon>Neogobiini</taxon>
        <taxon>Neogobius</taxon>
    </lineage>
</organism>
<dbReference type="InterPro" id="IPR016439">
    <property type="entry name" value="Lag1/Lac1-like"/>
</dbReference>
<dbReference type="PANTHER" id="PTHR12560">
    <property type="entry name" value="LONGEVITY ASSURANCE FACTOR 1 LAG1"/>
    <property type="match status" value="1"/>
</dbReference>
<evidence type="ECO:0000256" key="7">
    <source>
        <dbReference type="ARBA" id="ARBA00049036"/>
    </source>
</evidence>
<evidence type="ECO:0000313" key="11">
    <source>
        <dbReference type="Ensembl" id="ENSNMLP00000010503.1"/>
    </source>
</evidence>
<dbReference type="PIRSF" id="PIRSF005225">
    <property type="entry name" value="LAG1_LAC1"/>
    <property type="match status" value="1"/>
</dbReference>
<evidence type="ECO:0000256" key="5">
    <source>
        <dbReference type="ARBA" id="ARBA00022989"/>
    </source>
</evidence>
<dbReference type="Proteomes" id="UP000694523">
    <property type="component" value="Unplaced"/>
</dbReference>
<evidence type="ECO:0000313" key="12">
    <source>
        <dbReference type="Proteomes" id="UP000694523"/>
    </source>
</evidence>
<evidence type="ECO:0000256" key="6">
    <source>
        <dbReference type="ARBA" id="ARBA00023136"/>
    </source>
</evidence>
<feature type="transmembrane region" description="Helical" evidence="9">
    <location>
        <begin position="124"/>
        <end position="143"/>
    </location>
</feature>
<dbReference type="UniPathway" id="UPA00222"/>
<comment type="catalytic activity">
    <reaction evidence="7">
        <text>sphinganine + octadecanoyl-CoA = N-(octadecanoyl)-sphinganine + CoA + H(+)</text>
        <dbReference type="Rhea" id="RHEA:36547"/>
        <dbReference type="ChEBI" id="CHEBI:15378"/>
        <dbReference type="ChEBI" id="CHEBI:57287"/>
        <dbReference type="ChEBI" id="CHEBI:57394"/>
        <dbReference type="ChEBI" id="CHEBI:57817"/>
        <dbReference type="ChEBI" id="CHEBI:67033"/>
    </reaction>
    <physiologicalReaction direction="left-to-right" evidence="7">
        <dbReference type="Rhea" id="RHEA:36548"/>
    </physiologicalReaction>
</comment>
<keyword evidence="5 9" id="KW-1133">Transmembrane helix</keyword>
<feature type="transmembrane region" description="Helical" evidence="9">
    <location>
        <begin position="291"/>
        <end position="312"/>
    </location>
</feature>
<evidence type="ECO:0000256" key="4">
    <source>
        <dbReference type="ARBA" id="ARBA00022692"/>
    </source>
</evidence>
<keyword evidence="4 8" id="KW-0812">Transmembrane</keyword>
<dbReference type="PROSITE" id="PS50922">
    <property type="entry name" value="TLC"/>
    <property type="match status" value="1"/>
</dbReference>
<evidence type="ECO:0000256" key="2">
    <source>
        <dbReference type="ARBA" id="ARBA00004760"/>
    </source>
</evidence>
<accession>A0A8C6SRC0</accession>
<comment type="pathway">
    <text evidence="3">Sphingolipid metabolism.</text>
</comment>
<protein>
    <submittedName>
        <fullName evidence="11">Ceramide synthase 3a</fullName>
    </submittedName>
</protein>
<reference evidence="11" key="2">
    <citation type="submission" date="2025-09" db="UniProtKB">
        <authorList>
            <consortium name="Ensembl"/>
        </authorList>
    </citation>
    <scope>IDENTIFICATION</scope>
</reference>
<comment type="subcellular location">
    <subcellularLocation>
        <location evidence="1">Membrane</location>
        <topology evidence="1">Multi-pass membrane protein</topology>
    </subcellularLocation>
</comment>
<dbReference type="AlphaFoldDB" id="A0A8C6SRC0"/>
<evidence type="ECO:0000259" key="10">
    <source>
        <dbReference type="PROSITE" id="PS50922"/>
    </source>
</evidence>
<dbReference type="GO" id="GO:0046513">
    <property type="term" value="P:ceramide biosynthetic process"/>
    <property type="evidence" value="ECO:0007669"/>
    <property type="project" value="InterPro"/>
</dbReference>
<feature type="transmembrane region" description="Helical" evidence="9">
    <location>
        <begin position="37"/>
        <end position="56"/>
    </location>
</feature>
<dbReference type="InterPro" id="IPR006634">
    <property type="entry name" value="TLC-dom"/>
</dbReference>
<keyword evidence="12" id="KW-1185">Reference proteome</keyword>
<feature type="domain" description="TLC" evidence="10">
    <location>
        <begin position="119"/>
        <end position="320"/>
    </location>
</feature>
<dbReference type="Pfam" id="PF03798">
    <property type="entry name" value="TRAM_LAG1_CLN8"/>
    <property type="match status" value="1"/>
</dbReference>
<proteinExistence type="predicted"/>
<evidence type="ECO:0000256" key="3">
    <source>
        <dbReference type="ARBA" id="ARBA00004991"/>
    </source>
</evidence>
<name>A0A8C6SRC0_9GOBI</name>
<evidence type="ECO:0000256" key="1">
    <source>
        <dbReference type="ARBA" id="ARBA00004141"/>
    </source>
</evidence>
<dbReference type="SMART" id="SM00724">
    <property type="entry name" value="TLC"/>
    <property type="match status" value="1"/>
</dbReference>
<evidence type="ECO:0000256" key="9">
    <source>
        <dbReference type="SAM" id="Phobius"/>
    </source>
</evidence>
<dbReference type="PANTHER" id="PTHR12560:SF62">
    <property type="entry name" value="CERAMIDE SYNTHASE 3 ISOFORM X1"/>
    <property type="match status" value="1"/>
</dbReference>
<dbReference type="Ensembl" id="ENSNMLT00000011884.1">
    <property type="protein sequence ID" value="ENSNMLP00000010503.1"/>
    <property type="gene ID" value="ENSNMLG00000007233.1"/>
</dbReference>
<feature type="transmembrane region" description="Helical" evidence="9">
    <location>
        <begin position="168"/>
        <end position="187"/>
    </location>
</feature>
<dbReference type="GO" id="GO:0016020">
    <property type="term" value="C:membrane"/>
    <property type="evidence" value="ECO:0007669"/>
    <property type="project" value="UniProtKB-SubCell"/>
</dbReference>
<feature type="transmembrane region" description="Helical" evidence="9">
    <location>
        <begin position="252"/>
        <end position="279"/>
    </location>
</feature>
<evidence type="ECO:0000256" key="8">
    <source>
        <dbReference type="PROSITE-ProRule" id="PRU00205"/>
    </source>
</evidence>
<sequence>MLGHMYEWFWWDRLWLPVNLTWADLEDREGRVYAKASHLYVTIPFALAFLLVRFMFERWIATPLALAAGVKRRVRVQTEENPILENYYCKLSRKPSQADVSGLTLVRRRRFMDRPSVLRKFTEACWRFAFYLCAFGGGILALYDKEWFYDTREVWTGFPKQSMLDSQYWYYILELSFYSSLLLSVAFDIKRKDFREQIVHHCATVVLLSFSWCVNYIRVGTLVMLVHDASDVLLESAKLFNYAKWERTCQGLFVLFAAVFMGTRLVIFPFWLIHCTWVYPPLHYPPFFGYYFFNAALLVLQGLHVFWAYLILRMVNKFLFGKVSSPPDYHDLLTRA</sequence>